<keyword evidence="7" id="KW-0548">Nucleotidyltransferase</keyword>
<evidence type="ECO:0000256" key="11">
    <source>
        <dbReference type="ARBA" id="ARBA00023209"/>
    </source>
</evidence>
<keyword evidence="4" id="KW-0444">Lipid biosynthesis</keyword>
<evidence type="ECO:0000256" key="12">
    <source>
        <dbReference type="ARBA" id="ARBA00023264"/>
    </source>
</evidence>
<dbReference type="GO" id="GO:0016024">
    <property type="term" value="P:CDP-diacylglycerol biosynthetic process"/>
    <property type="evidence" value="ECO:0007669"/>
    <property type="project" value="TreeGrafter"/>
</dbReference>
<keyword evidence="8 13" id="KW-1133">Transmembrane helix</keyword>
<evidence type="ECO:0000256" key="1">
    <source>
        <dbReference type="ARBA" id="ARBA00004651"/>
    </source>
</evidence>
<accession>A0A6J6J528</accession>
<reference evidence="14" key="1">
    <citation type="submission" date="2020-05" db="EMBL/GenBank/DDBJ databases">
        <authorList>
            <person name="Chiriac C."/>
            <person name="Salcher M."/>
            <person name="Ghai R."/>
            <person name="Kavagutti S V."/>
        </authorList>
    </citation>
    <scope>NUCLEOTIDE SEQUENCE</scope>
</reference>
<feature type="transmembrane region" description="Helical" evidence="13">
    <location>
        <begin position="99"/>
        <end position="119"/>
    </location>
</feature>
<comment type="similarity">
    <text evidence="2">Belongs to the CDS family.</text>
</comment>
<keyword evidence="5" id="KW-0808">Transferase</keyword>
<evidence type="ECO:0000256" key="13">
    <source>
        <dbReference type="SAM" id="Phobius"/>
    </source>
</evidence>
<dbReference type="GO" id="GO:0005886">
    <property type="term" value="C:plasma membrane"/>
    <property type="evidence" value="ECO:0007669"/>
    <property type="project" value="UniProtKB-SubCell"/>
</dbReference>
<evidence type="ECO:0000313" key="14">
    <source>
        <dbReference type="EMBL" id="CAB4631916.1"/>
    </source>
</evidence>
<evidence type="ECO:0000256" key="2">
    <source>
        <dbReference type="ARBA" id="ARBA00010185"/>
    </source>
</evidence>
<evidence type="ECO:0000256" key="3">
    <source>
        <dbReference type="ARBA" id="ARBA00022475"/>
    </source>
</evidence>
<keyword evidence="11" id="KW-0594">Phospholipid biosynthesis</keyword>
<dbReference type="EMBL" id="CAEZVJ010000089">
    <property type="protein sequence ID" value="CAB4631916.1"/>
    <property type="molecule type" value="Genomic_DNA"/>
</dbReference>
<evidence type="ECO:0000256" key="9">
    <source>
        <dbReference type="ARBA" id="ARBA00023098"/>
    </source>
</evidence>
<feature type="transmembrane region" description="Helical" evidence="13">
    <location>
        <begin position="193"/>
        <end position="215"/>
    </location>
</feature>
<feature type="transmembrane region" description="Helical" evidence="13">
    <location>
        <begin position="221"/>
        <end position="241"/>
    </location>
</feature>
<feature type="transmembrane region" description="Helical" evidence="13">
    <location>
        <begin position="157"/>
        <end position="181"/>
    </location>
</feature>
<dbReference type="PROSITE" id="PS01315">
    <property type="entry name" value="CDS"/>
    <property type="match status" value="1"/>
</dbReference>
<keyword evidence="6 13" id="KW-0812">Transmembrane</keyword>
<keyword evidence="3" id="KW-1003">Cell membrane</keyword>
<evidence type="ECO:0000256" key="7">
    <source>
        <dbReference type="ARBA" id="ARBA00022695"/>
    </source>
</evidence>
<proteinExistence type="inferred from homology"/>
<organism evidence="14">
    <name type="scientific">freshwater metagenome</name>
    <dbReference type="NCBI Taxonomy" id="449393"/>
    <lineage>
        <taxon>unclassified sequences</taxon>
        <taxon>metagenomes</taxon>
        <taxon>ecological metagenomes</taxon>
    </lineage>
</organism>
<feature type="transmembrane region" description="Helical" evidence="13">
    <location>
        <begin position="48"/>
        <end position="65"/>
    </location>
</feature>
<keyword evidence="12" id="KW-1208">Phospholipid metabolism</keyword>
<dbReference type="PANTHER" id="PTHR46382:SF1">
    <property type="entry name" value="PHOSPHATIDATE CYTIDYLYLTRANSFERASE"/>
    <property type="match status" value="1"/>
</dbReference>
<feature type="transmembrane region" description="Helical" evidence="13">
    <location>
        <begin position="77"/>
        <end position="93"/>
    </location>
</feature>
<dbReference type="InterPro" id="IPR000374">
    <property type="entry name" value="PC_trans"/>
</dbReference>
<keyword evidence="9" id="KW-0443">Lipid metabolism</keyword>
<dbReference type="AlphaFoldDB" id="A0A6J6J528"/>
<protein>
    <submittedName>
        <fullName evidence="14">Unannotated protein</fullName>
    </submittedName>
</protein>
<evidence type="ECO:0000256" key="10">
    <source>
        <dbReference type="ARBA" id="ARBA00023136"/>
    </source>
</evidence>
<comment type="subcellular location">
    <subcellularLocation>
        <location evidence="1">Cell membrane</location>
        <topology evidence="1">Multi-pass membrane protein</topology>
    </subcellularLocation>
</comment>
<dbReference type="PANTHER" id="PTHR46382">
    <property type="entry name" value="PHOSPHATIDATE CYTIDYLYLTRANSFERASE"/>
    <property type="match status" value="1"/>
</dbReference>
<evidence type="ECO:0000256" key="8">
    <source>
        <dbReference type="ARBA" id="ARBA00022989"/>
    </source>
</evidence>
<keyword evidence="10 13" id="KW-0472">Membrane</keyword>
<name>A0A6J6J528_9ZZZZ</name>
<sequence length="286" mass="31041">MSDFEHAIRDAGAVIEARTGRNLVAALLIGSALGAAFVVSLIIDKQFFMLFMAVFIGFGTWELATISRTEKRHVPRIPILISALAMVPTTYYYGALGQLLTLAAGIGFTIVWHAIQRGLSKETVTDRDMIMSAFTLAYVPFLVSFTLIMTARDGGEWWTLGTMIIIASIDTGAYATGLLLGRHPMAPKISPKKTWEGFAGSIVFALTAGFIIATQMIHIDWWWGMLFGLILVGTATTGDLIESLIKRELGTKDASQLLPGHGGFLDRLDSVLPSMFVASVFAALFS</sequence>
<evidence type="ECO:0000256" key="4">
    <source>
        <dbReference type="ARBA" id="ARBA00022516"/>
    </source>
</evidence>
<feature type="transmembrane region" description="Helical" evidence="13">
    <location>
        <begin position="23"/>
        <end position="42"/>
    </location>
</feature>
<evidence type="ECO:0000256" key="5">
    <source>
        <dbReference type="ARBA" id="ARBA00022679"/>
    </source>
</evidence>
<evidence type="ECO:0000256" key="6">
    <source>
        <dbReference type="ARBA" id="ARBA00022692"/>
    </source>
</evidence>
<feature type="transmembrane region" description="Helical" evidence="13">
    <location>
        <begin position="131"/>
        <end position="151"/>
    </location>
</feature>
<gene>
    <name evidence="14" type="ORF">UFOPK1961_00821</name>
</gene>
<dbReference type="GO" id="GO:0004605">
    <property type="term" value="F:phosphatidate cytidylyltransferase activity"/>
    <property type="evidence" value="ECO:0007669"/>
    <property type="project" value="TreeGrafter"/>
</dbReference>
<dbReference type="Pfam" id="PF01148">
    <property type="entry name" value="CTP_transf_1"/>
    <property type="match status" value="1"/>
</dbReference>